<reference evidence="3" key="1">
    <citation type="submission" date="2021-05" db="EMBL/GenBank/DDBJ databases">
        <authorList>
            <person name="Alioto T."/>
            <person name="Alioto T."/>
            <person name="Gomez Garrido J."/>
        </authorList>
    </citation>
    <scope>NUCLEOTIDE SEQUENCE</scope>
</reference>
<accession>A0A8D8QUB1</accession>
<dbReference type="EMBL" id="HBUF01098280">
    <property type="protein sequence ID" value="CAG6637424.1"/>
    <property type="molecule type" value="Transcribed_RNA"/>
</dbReference>
<feature type="region of interest" description="Disordered" evidence="1">
    <location>
        <begin position="114"/>
        <end position="210"/>
    </location>
</feature>
<feature type="compositionally biased region" description="Acidic residues" evidence="1">
    <location>
        <begin position="191"/>
        <end position="208"/>
    </location>
</feature>
<dbReference type="SUPFAM" id="SSF140576">
    <property type="entry name" value="HIV integrase-binding domain"/>
    <property type="match status" value="1"/>
</dbReference>
<feature type="compositionally biased region" description="Acidic residues" evidence="1">
    <location>
        <begin position="130"/>
        <end position="140"/>
    </location>
</feature>
<feature type="compositionally biased region" description="Basic residues" evidence="1">
    <location>
        <begin position="144"/>
        <end position="167"/>
    </location>
</feature>
<dbReference type="InterPro" id="IPR021567">
    <property type="entry name" value="LEDGF_IBD"/>
</dbReference>
<dbReference type="Gene3D" id="1.20.930.10">
    <property type="entry name" value="Conserved domain common to transcription factors TFIIS, elongin A, CRSP70"/>
    <property type="match status" value="1"/>
</dbReference>
<feature type="region of interest" description="Disordered" evidence="1">
    <location>
        <begin position="63"/>
        <end position="84"/>
    </location>
</feature>
<evidence type="ECO:0000256" key="1">
    <source>
        <dbReference type="SAM" id="MobiDB-lite"/>
    </source>
</evidence>
<organism evidence="3">
    <name type="scientific">Cacopsylla melanoneura</name>
    <dbReference type="NCBI Taxonomy" id="428564"/>
    <lineage>
        <taxon>Eukaryota</taxon>
        <taxon>Metazoa</taxon>
        <taxon>Ecdysozoa</taxon>
        <taxon>Arthropoda</taxon>
        <taxon>Hexapoda</taxon>
        <taxon>Insecta</taxon>
        <taxon>Pterygota</taxon>
        <taxon>Neoptera</taxon>
        <taxon>Paraneoptera</taxon>
        <taxon>Hemiptera</taxon>
        <taxon>Sternorrhyncha</taxon>
        <taxon>Psylloidea</taxon>
        <taxon>Psyllidae</taxon>
        <taxon>Psyllinae</taxon>
        <taxon>Cacopsylla</taxon>
    </lineage>
</organism>
<name>A0A8D8QUB1_9HEMI</name>
<evidence type="ECO:0000313" key="3">
    <source>
        <dbReference type="EMBL" id="CAG6637424.1"/>
    </source>
</evidence>
<dbReference type="Pfam" id="PF11467">
    <property type="entry name" value="LEDGF"/>
    <property type="match status" value="1"/>
</dbReference>
<proteinExistence type="predicted"/>
<evidence type="ECO:0000259" key="2">
    <source>
        <dbReference type="Pfam" id="PF11467"/>
    </source>
</evidence>
<feature type="compositionally biased region" description="Basic residues" evidence="1">
    <location>
        <begin position="175"/>
        <end position="185"/>
    </location>
</feature>
<protein>
    <recommendedName>
        <fullName evidence="2">Lens epithelium-derived growth factor integrase-binding domain-containing protein</fullName>
    </recommendedName>
</protein>
<dbReference type="AlphaFoldDB" id="A0A8D8QUB1"/>
<dbReference type="InterPro" id="IPR036218">
    <property type="entry name" value="HIVI-bd_sf"/>
</dbReference>
<feature type="domain" description="Lens epithelium-derived growth factor integrase-binding" evidence="2">
    <location>
        <begin position="351"/>
        <end position="463"/>
    </location>
</feature>
<dbReference type="InterPro" id="IPR035441">
    <property type="entry name" value="TFIIS/LEDGF_dom_sf"/>
</dbReference>
<sequence length="483" mass="54113">MGENITFSDWSQKLENGTNHWLPAYGFQQPGNMQDRQFEILNDDNGTQQTFLFLETILEETSDDLRSDSDYSGPTGWPDSDSDTSSVIHIAEKLNATLRNADWGGSERDLVVPKKRRRRQLLNSDPGVHDDDDDDNDDDFNMNRRARSQSRSRSRTKRRRGGARRKAGTANGAAAKKKATRSRKPAHPDSDPENEDETSGMLSNDEDMSNVMVRTRNPAALLKEFISKELDLHETTSQTVAKYEDAVANLLYRSNTITAVLPDGALVEFNIRPKTGAGSNVASGVGQGMGPADLSAIQVRVEEFENLKNLLESGGQIPPEYSTLVMTQLTPEHQTMLKAKREATLAFLEVEAKLLDQETILRRSLTMAQADFRPALAAIDTVMKLDIRPLTLKKYPEVVNTFRKLQNYNVSELKARLPAPYQATFENTAALVRNGADFVMEKFSSLFEFSDDISFYEAFYHELVAFIEETRGVPVGDIMLLTD</sequence>